<feature type="domain" description="DUF6537" evidence="9">
    <location>
        <begin position="945"/>
        <end position="1145"/>
    </location>
</feature>
<dbReference type="InterPro" id="IPR029061">
    <property type="entry name" value="THDP-binding"/>
</dbReference>
<dbReference type="InterPro" id="IPR019752">
    <property type="entry name" value="Pyrv/ketoisovalerate_OxRed_cat"/>
</dbReference>
<dbReference type="GO" id="GO:0016625">
    <property type="term" value="F:oxidoreductase activity, acting on the aldehyde or oxo group of donors, iron-sulfur protein as acceptor"/>
    <property type="evidence" value="ECO:0007669"/>
    <property type="project" value="UniProtKB-ARBA"/>
</dbReference>
<dbReference type="Gene3D" id="3.40.920.10">
    <property type="entry name" value="Pyruvate-ferredoxin oxidoreductase, PFOR, domain III"/>
    <property type="match status" value="1"/>
</dbReference>
<dbReference type="PANTHER" id="PTHR48084:SF3">
    <property type="entry name" value="SUBUNIT OF PYRUVATE:FLAVODOXIN OXIDOREDUCTASE"/>
    <property type="match status" value="1"/>
</dbReference>
<evidence type="ECO:0000256" key="3">
    <source>
        <dbReference type="ARBA" id="ARBA00022982"/>
    </source>
</evidence>
<keyword evidence="1" id="KW-0813">Transport</keyword>
<reference evidence="10 11" key="1">
    <citation type="submission" date="2023-03" db="EMBL/GenBank/DDBJ databases">
        <title>YIM 152171 draft genome.</title>
        <authorList>
            <person name="Yang Z."/>
        </authorList>
    </citation>
    <scope>NUCLEOTIDE SEQUENCE [LARGE SCALE GENOMIC DNA]</scope>
    <source>
        <strain evidence="10 11">YIM 152171</strain>
    </source>
</reference>
<organism evidence="10 11">
    <name type="scientific">Marinimicrococcus flavescens</name>
    <dbReference type="NCBI Taxonomy" id="3031815"/>
    <lineage>
        <taxon>Bacteria</taxon>
        <taxon>Pseudomonadati</taxon>
        <taxon>Pseudomonadota</taxon>
        <taxon>Alphaproteobacteria</taxon>
        <taxon>Geminicoccales</taxon>
        <taxon>Geminicoccaceae</taxon>
        <taxon>Marinimicrococcus</taxon>
    </lineage>
</organism>
<keyword evidence="6" id="KW-0411">Iron-sulfur</keyword>
<name>A0AAP3XRB8_9PROT</name>
<evidence type="ECO:0000256" key="4">
    <source>
        <dbReference type="ARBA" id="ARBA00023002"/>
    </source>
</evidence>
<dbReference type="InterPro" id="IPR011766">
    <property type="entry name" value="TPP_enzyme_TPP-bd"/>
</dbReference>
<dbReference type="EMBL" id="JARGEQ010000091">
    <property type="protein sequence ID" value="MDF1586548.1"/>
    <property type="molecule type" value="Genomic_DNA"/>
</dbReference>
<dbReference type="InterPro" id="IPR046667">
    <property type="entry name" value="DUF6537"/>
</dbReference>
<dbReference type="GO" id="GO:0045333">
    <property type="term" value="P:cellular respiration"/>
    <property type="evidence" value="ECO:0007669"/>
    <property type="project" value="UniProtKB-ARBA"/>
</dbReference>
<sequence>MAMATTLTNVTLDDKYTLGEGRIFLTGIQALVRLPLEQRRRDEAAGVRTAGYITGYRGSPLGGYDQQLARARSLLDALRVIHQPGVNEDLAATAVQGTQQVGLSGESRHDGVFAIWYGKGPGVDRSGDAIRHGNLFGTAAHGGVLLLLGDDHICESSTTAHQSEYAMVDAMVPILNPSGVQEILDYGLYGIAMSRFSGVWVSLKCIHDTVESTGSVQVGPGRAAVRLPEDYTPPPQGLNIRIPPETPWPPMALEVERLLHVEKLEAARAFARANGLDRVVLGGEGAWLAIVSTGKSYLDLVAALDELGIDEARARALGVRVYKVAMPWPLEPVMLERAVAGAEKVLVVEEKRPLIEDQIKELLYDLAQRPRVIGKRDESGAPLFPSHGQLDANMVAIAIARRVAEHTGDAEIRARLGELEERQKTLAAAAPGMVRLPWFCPGCPHNTSTRVPEGSKAMAGIGCHFMVTWMDRKTEGFTQMGGEGASWLGMAPFSTRGHIFQNIGDGTFYHSGSLAIRAAKASGANITFKILYNDAVAMTGGQKMETANLTVPQITRLLEAEGVAEIEVVTDEPEKYPGGGFPAGVRVRHRDELETVQRRLREVPGVTAIVYDQTCAAEKRRRRKRGTFPDPDERVVINELVCEGCGDCGVQSNCVAVQPVETELGRKRRIDQSACNKDFSCLKGFCPSFVSVKGGKLRKGAAGVREAPFPVLPEPELPALERGYGIVVTGIGGTGVITIAALLGMAAHLEGKTCVALDMVGLAQKGGAVVSHLKLAPAGMEIGSPRIAAGGASLLLGCDMVVAAGKTALPAVRKGFTRAVVNLEETMTGAFTRDPDLAYPRGRMRAALESAAGSGAVDFVDASRLATRLLGDAIGANLFMVGYAWQKGLLPLSREAIERAVAINGVAVAFNKEAFTWGRRAAHDMAAVERLAQAGERRRVMPQGLDELIGQRAAFLEDWQDRAHAERYRRVVARVREAEERQVPGSTALAEAAARGLFKLMSYKDEYEVARLYSSGAFQKQLEAEFESWESLEVHLAPPATARRDPATGHLQKRRYGPWMLRAFGLLARFKGLRGTALDPFGYTEERRTERRLVEEHERLLEEIAARLEPGTLELAVALARLPEEVRGFGHVKEANLERAKAREEELLAAFRGERPVLEAAE</sequence>
<evidence type="ECO:0000313" key="11">
    <source>
        <dbReference type="Proteomes" id="UP001301140"/>
    </source>
</evidence>
<dbReference type="SUPFAM" id="SSF52518">
    <property type="entry name" value="Thiamin diphosphate-binding fold (THDP-binding)"/>
    <property type="match status" value="2"/>
</dbReference>
<dbReference type="NCBIfam" id="NF009589">
    <property type="entry name" value="PRK13030.1"/>
    <property type="match status" value="1"/>
</dbReference>
<evidence type="ECO:0000259" key="7">
    <source>
        <dbReference type="Pfam" id="PF01558"/>
    </source>
</evidence>
<dbReference type="InterPro" id="IPR051457">
    <property type="entry name" value="2-oxoacid:Fd_oxidoreductase"/>
</dbReference>
<evidence type="ECO:0000259" key="8">
    <source>
        <dbReference type="Pfam" id="PF02775"/>
    </source>
</evidence>
<keyword evidence="2" id="KW-0479">Metal-binding</keyword>
<accession>A0AAP3XRB8</accession>
<evidence type="ECO:0000259" key="9">
    <source>
        <dbReference type="Pfam" id="PF20169"/>
    </source>
</evidence>
<dbReference type="GO" id="GO:0051539">
    <property type="term" value="F:4 iron, 4 sulfur cluster binding"/>
    <property type="evidence" value="ECO:0007669"/>
    <property type="project" value="UniProtKB-KW"/>
</dbReference>
<dbReference type="Pfam" id="PF02775">
    <property type="entry name" value="TPP_enzyme_C"/>
    <property type="match status" value="1"/>
</dbReference>
<dbReference type="NCBIfam" id="NF009588">
    <property type="entry name" value="PRK13029.1"/>
    <property type="match status" value="1"/>
</dbReference>
<dbReference type="CDD" id="cd02008">
    <property type="entry name" value="TPP_IOR_alpha"/>
    <property type="match status" value="1"/>
</dbReference>
<keyword evidence="2" id="KW-0004">4Fe-4S</keyword>
<dbReference type="InterPro" id="IPR002880">
    <property type="entry name" value="Pyrv_Fd/Flavodoxin_OxRdtase_N"/>
</dbReference>
<dbReference type="GO" id="GO:0044281">
    <property type="term" value="P:small molecule metabolic process"/>
    <property type="evidence" value="ECO:0007669"/>
    <property type="project" value="UniProtKB-ARBA"/>
</dbReference>
<dbReference type="AlphaFoldDB" id="A0AAP3XRB8"/>
<proteinExistence type="predicted"/>
<dbReference type="InterPro" id="IPR002869">
    <property type="entry name" value="Pyrv_flavodox_OxRed_cen"/>
</dbReference>
<dbReference type="SUPFAM" id="SSF53323">
    <property type="entry name" value="Pyruvate-ferredoxin oxidoreductase, PFOR, domain III"/>
    <property type="match status" value="1"/>
</dbReference>
<dbReference type="InterPro" id="IPR009014">
    <property type="entry name" value="Transketo_C/PFOR_II"/>
</dbReference>
<gene>
    <name evidence="10" type="ORF">PZ740_09140</name>
</gene>
<keyword evidence="3" id="KW-0249">Electron transport</keyword>
<dbReference type="CDD" id="cd07034">
    <property type="entry name" value="TPP_PYR_PFOR_IOR-alpha_like"/>
    <property type="match status" value="1"/>
</dbReference>
<keyword evidence="11" id="KW-1185">Reference proteome</keyword>
<evidence type="ECO:0000256" key="1">
    <source>
        <dbReference type="ARBA" id="ARBA00022448"/>
    </source>
</evidence>
<feature type="domain" description="Pyruvate/ketoisovalerate oxidoreductase catalytic" evidence="7">
    <location>
        <begin position="732"/>
        <end position="919"/>
    </location>
</feature>
<keyword evidence="4" id="KW-0560">Oxidoreductase</keyword>
<dbReference type="Proteomes" id="UP001301140">
    <property type="component" value="Unassembled WGS sequence"/>
</dbReference>
<evidence type="ECO:0000256" key="6">
    <source>
        <dbReference type="ARBA" id="ARBA00023014"/>
    </source>
</evidence>
<protein>
    <submittedName>
        <fullName evidence="10">Indolepyruvate ferredoxin oxidoreductase family protein</fullName>
    </submittedName>
</protein>
<comment type="caution">
    <text evidence="10">The sequence shown here is derived from an EMBL/GenBank/DDBJ whole genome shotgun (WGS) entry which is preliminary data.</text>
</comment>
<dbReference type="Pfam" id="PF01558">
    <property type="entry name" value="POR"/>
    <property type="match status" value="1"/>
</dbReference>
<evidence type="ECO:0000256" key="5">
    <source>
        <dbReference type="ARBA" id="ARBA00023004"/>
    </source>
</evidence>
<evidence type="ECO:0000256" key="2">
    <source>
        <dbReference type="ARBA" id="ARBA00022485"/>
    </source>
</evidence>
<feature type="domain" description="Thiamine pyrophosphate enzyme TPP-binding" evidence="8">
    <location>
        <begin position="461"/>
        <end position="552"/>
    </location>
</feature>
<keyword evidence="5" id="KW-0408">Iron</keyword>
<dbReference type="Gene3D" id="3.40.50.970">
    <property type="match status" value="2"/>
</dbReference>
<evidence type="ECO:0000313" key="10">
    <source>
        <dbReference type="EMBL" id="MDF1586548.1"/>
    </source>
</evidence>
<dbReference type="Pfam" id="PF20169">
    <property type="entry name" value="DUF6537"/>
    <property type="match status" value="1"/>
</dbReference>
<dbReference type="GO" id="GO:0030976">
    <property type="term" value="F:thiamine pyrophosphate binding"/>
    <property type="evidence" value="ECO:0007669"/>
    <property type="project" value="InterPro"/>
</dbReference>
<dbReference type="SUPFAM" id="SSF52922">
    <property type="entry name" value="TK C-terminal domain-like"/>
    <property type="match status" value="1"/>
</dbReference>
<dbReference type="PANTHER" id="PTHR48084">
    <property type="entry name" value="2-OXOGLUTARATE OXIDOREDUCTASE SUBUNIT KORB-RELATED"/>
    <property type="match status" value="1"/>
</dbReference>